<protein>
    <submittedName>
        <fullName evidence="2">Uncharacterized protein</fullName>
    </submittedName>
</protein>
<evidence type="ECO:0000313" key="3">
    <source>
        <dbReference type="Proteomes" id="UP001196413"/>
    </source>
</evidence>
<keyword evidence="1" id="KW-0812">Transmembrane</keyword>
<proteinExistence type="predicted"/>
<sequence>MGEEATHGNNIRIIWRPNVPASNELEKALDKWKSLSGRNPQQPSHAEAQIRRRQSLVYSRALVHFEYLLLITVSVGLTSVLMKINDVFSVAQMFPQAIMEVSK</sequence>
<gene>
    <name evidence="2" type="ORF">KIN20_010454</name>
</gene>
<dbReference type="Proteomes" id="UP001196413">
    <property type="component" value="Unassembled WGS sequence"/>
</dbReference>
<keyword evidence="1" id="KW-0472">Membrane</keyword>
<keyword evidence="1" id="KW-1133">Transmembrane helix</keyword>
<accession>A0AAD5MU38</accession>
<feature type="transmembrane region" description="Helical" evidence="1">
    <location>
        <begin position="61"/>
        <end position="82"/>
    </location>
</feature>
<evidence type="ECO:0000313" key="2">
    <source>
        <dbReference type="EMBL" id="KAJ1353749.1"/>
    </source>
</evidence>
<reference evidence="2" key="1">
    <citation type="submission" date="2021-06" db="EMBL/GenBank/DDBJ databases">
        <title>Parelaphostrongylus tenuis whole genome reference sequence.</title>
        <authorList>
            <person name="Garwood T.J."/>
            <person name="Larsen P.A."/>
            <person name="Fountain-Jones N.M."/>
            <person name="Garbe J.R."/>
            <person name="Macchietto M.G."/>
            <person name="Kania S.A."/>
            <person name="Gerhold R.W."/>
            <person name="Richards J.E."/>
            <person name="Wolf T.M."/>
        </authorList>
    </citation>
    <scope>NUCLEOTIDE SEQUENCE</scope>
    <source>
        <strain evidence="2">MNPRO001-30</strain>
        <tissue evidence="2">Meninges</tissue>
    </source>
</reference>
<dbReference type="EMBL" id="JAHQIW010001830">
    <property type="protein sequence ID" value="KAJ1353749.1"/>
    <property type="molecule type" value="Genomic_DNA"/>
</dbReference>
<dbReference type="AlphaFoldDB" id="A0AAD5MU38"/>
<comment type="caution">
    <text evidence="2">The sequence shown here is derived from an EMBL/GenBank/DDBJ whole genome shotgun (WGS) entry which is preliminary data.</text>
</comment>
<keyword evidence="3" id="KW-1185">Reference proteome</keyword>
<organism evidence="2 3">
    <name type="scientific">Parelaphostrongylus tenuis</name>
    <name type="common">Meningeal worm</name>
    <dbReference type="NCBI Taxonomy" id="148309"/>
    <lineage>
        <taxon>Eukaryota</taxon>
        <taxon>Metazoa</taxon>
        <taxon>Ecdysozoa</taxon>
        <taxon>Nematoda</taxon>
        <taxon>Chromadorea</taxon>
        <taxon>Rhabditida</taxon>
        <taxon>Rhabditina</taxon>
        <taxon>Rhabditomorpha</taxon>
        <taxon>Strongyloidea</taxon>
        <taxon>Metastrongylidae</taxon>
        <taxon>Parelaphostrongylus</taxon>
    </lineage>
</organism>
<evidence type="ECO:0000256" key="1">
    <source>
        <dbReference type="SAM" id="Phobius"/>
    </source>
</evidence>
<name>A0AAD5MU38_PARTN</name>